<dbReference type="Gene3D" id="1.25.10.10">
    <property type="entry name" value="Leucine-rich Repeat Variant"/>
    <property type="match status" value="1"/>
</dbReference>
<dbReference type="GO" id="GO:0019888">
    <property type="term" value="F:protein phosphatase regulator activity"/>
    <property type="evidence" value="ECO:0007669"/>
    <property type="project" value="TreeGrafter"/>
</dbReference>
<feature type="compositionally biased region" description="Polar residues" evidence="4">
    <location>
        <begin position="1247"/>
        <end position="1264"/>
    </location>
</feature>
<dbReference type="GO" id="GO:0005829">
    <property type="term" value="C:cytosol"/>
    <property type="evidence" value="ECO:0007669"/>
    <property type="project" value="TreeGrafter"/>
</dbReference>
<feature type="compositionally biased region" description="Polar residues" evidence="4">
    <location>
        <begin position="1169"/>
        <end position="1184"/>
    </location>
</feature>
<dbReference type="KEGG" id="foc:113217773"/>
<feature type="region of interest" description="Disordered" evidence="4">
    <location>
        <begin position="774"/>
        <end position="800"/>
    </location>
</feature>
<dbReference type="Proteomes" id="UP000504606">
    <property type="component" value="Unplaced"/>
</dbReference>
<dbReference type="RefSeq" id="XP_026293609.1">
    <property type="nucleotide sequence ID" value="XM_026437824.2"/>
</dbReference>
<dbReference type="PANTHER" id="PTHR21467:SF0">
    <property type="entry name" value="SERINE_THREONINE-PROTEIN PHOSPHATASE 4 REGULATORY SUBUNIT 4"/>
    <property type="match status" value="1"/>
</dbReference>
<evidence type="ECO:0000256" key="2">
    <source>
        <dbReference type="ARBA" id="ARBA00038332"/>
    </source>
</evidence>
<dbReference type="PANTHER" id="PTHR21467">
    <property type="entry name" value="PROTEIN PHOSPHATASE 4 REGULATORY SUBUNIT 4 PPP4R4"/>
    <property type="match status" value="1"/>
</dbReference>
<name>A0A6J1TJA6_FRAOC</name>
<dbReference type="GO" id="GO:0008287">
    <property type="term" value="C:protein serine/threonine phosphatase complex"/>
    <property type="evidence" value="ECO:0007669"/>
    <property type="project" value="TreeGrafter"/>
</dbReference>
<reference evidence="7" key="1">
    <citation type="submission" date="2025-08" db="UniProtKB">
        <authorList>
            <consortium name="RefSeq"/>
        </authorList>
    </citation>
    <scope>IDENTIFICATION</scope>
    <source>
        <tissue evidence="7">Whole organism</tissue>
    </source>
</reference>
<feature type="compositionally biased region" description="Polar residues" evidence="4">
    <location>
        <begin position="1129"/>
        <end position="1152"/>
    </location>
</feature>
<evidence type="ECO:0000313" key="6">
    <source>
        <dbReference type="Proteomes" id="UP000504606"/>
    </source>
</evidence>
<feature type="repeat" description="HEAT" evidence="3">
    <location>
        <begin position="190"/>
        <end position="228"/>
    </location>
</feature>
<feature type="region of interest" description="Disordered" evidence="4">
    <location>
        <begin position="1005"/>
        <end position="1045"/>
    </location>
</feature>
<comment type="similarity">
    <text evidence="2">Belongs to the phosphatase 2A regulatory subunit A family.</text>
</comment>
<feature type="region of interest" description="Disordered" evidence="4">
    <location>
        <begin position="1231"/>
        <end position="1264"/>
    </location>
</feature>
<sequence>MSAGDELQRLNIVEALPHLLSNGDAACIDKMVPKLQQAIPGDGAEFHMIASNTFRTILEQKLVPPATFTQTFLSSIVASIDSRDPYLSKAWLDTLLDIIELLPPHVVKNDILPVAVARGQLCQSILSRVTSCELLGKIATKFDCTQLQKEIVPLAHSLCQDVSGEVRGSMCHQLPYIARGLSPEATKPALLPLLVELSVDEEQYVRIAAVHAISELVSILPGDVLKHTIIPLLRKLCELAISEEDRVLCAISEKYGQICVGLKNAFTENEMSWFISFFREMTNLGVGKTSSLHDIKSVPELIREKEHADLLLQCRINCAYNFPGIAQFTGPCVFEEMLHSTYTTLCCDHSFYVRRIIAAGIHEVFKVLAPKCLALKADLFMLLSDESRDVLQALVPNLSSISDQLTKNLIIGPTLSDTFALDLLRNLLKCEASLSLTNDWRLHSAMLNQLESFVKVLPSDLMFSHMPVILFHRIQDARALPCRLASAHLLLIVLRHTSKLENQNEIRQRIFTELCIHHSCHTRLLFVKMCGMALDIFSSAYIKEHFFLRLLTLAVDPIPNVRLVLCGLLPSLRRMLKLPHDSNLLSALEEAMEKLQNFPRPDNDVLAKLHCVQSEMENIALYAQDTYDAEDLSRFQEEQNIEMKSSVQEPRRLVTVNMKTLGEGKRATLVSLRGPEVSRTELRQATQLPANNDKNISSSIAVSSVGLLGGHAGNESRITASITSTTSDSAPSFSAFSVFRKEPDSSFNSISQVGNDSVPNYRALTQIKKDPGTSFSSYSANNKKESSTSTNKSWSQQLTHGSRLPLPLSISSRTNKPFPKPLFKQILPFSDLSDLDVTKFYMIISHINSGSKMPLISATGCSEVSTPTTSSTSSASSASSSLLSSSYPALLEEEFYIDAGVPLPEKLTVAKMSSASFINSDPVSKIPSLRELLFQNSTLLAQVANRTAASENAAKSLTYGKSMNSCKVVEHTSAGSAPNSTSKRYSRLFEESSTSDFRYSNLIGRQASTHSRKDNAGSSLLPKPTPVRSFHNDSDSTSGLNKEGSKYNAKILPTVSSRSNLSKPDSKIGMMNRRSLIYYSGQGNDSDGNNFKDQNIGGVIRNGKPENSSQVNHLQTPHDSYEVTASKIGNNMPSKISTRSTSVAVGQTNRAGSSRSSFGKLSSVKAPSLDTTNRRYSSLDPSYSQHKERESKTNIGPPLSKRYSLGEKSQTTAGPLDKKVSLSSIGVKGVRRSFNPGPRPHSCFILTPQNDKPNGSNSRSMSQESLGIENIQVGTKIIKRTAGFNRSENRQSRIPRGGTSCHSSPGNSRSSSPVHEPSYITVSHTAPCSARASRSSSPTENQSSRVSLASIKLQEPSRLPIRKYNHHL</sequence>
<dbReference type="InterPro" id="IPR039918">
    <property type="entry name" value="PPP4R4"/>
</dbReference>
<proteinExistence type="inferred from homology"/>
<feature type="compositionally biased region" description="Low complexity" evidence="4">
    <location>
        <begin position="1153"/>
        <end position="1163"/>
    </location>
</feature>
<evidence type="ECO:0000256" key="4">
    <source>
        <dbReference type="SAM" id="MobiDB-lite"/>
    </source>
</evidence>
<dbReference type="PROSITE" id="PS50077">
    <property type="entry name" value="HEAT_REPEAT"/>
    <property type="match status" value="1"/>
</dbReference>
<evidence type="ECO:0000256" key="1">
    <source>
        <dbReference type="ARBA" id="ARBA00022737"/>
    </source>
</evidence>
<evidence type="ECO:0000259" key="5">
    <source>
        <dbReference type="Pfam" id="PF22646"/>
    </source>
</evidence>
<dbReference type="SUPFAM" id="SSF48371">
    <property type="entry name" value="ARM repeat"/>
    <property type="match status" value="1"/>
</dbReference>
<keyword evidence="1" id="KW-0677">Repeat</keyword>
<evidence type="ECO:0000256" key="3">
    <source>
        <dbReference type="PROSITE-ProRule" id="PRU00103"/>
    </source>
</evidence>
<protein>
    <submittedName>
        <fullName evidence="7">Serine/threonine-protein phosphatase 4 regulatory subunit 4 isoform X1</fullName>
    </submittedName>
</protein>
<dbReference type="InterPro" id="IPR054573">
    <property type="entry name" value="PP2A/SF3B1-like_HEAT"/>
</dbReference>
<dbReference type="InterPro" id="IPR011989">
    <property type="entry name" value="ARM-like"/>
</dbReference>
<dbReference type="GeneID" id="113217773"/>
<feature type="compositionally biased region" description="Low complexity" evidence="4">
    <location>
        <begin position="1300"/>
        <end position="1312"/>
    </location>
</feature>
<organism evidence="6 7">
    <name type="scientific">Frankliniella occidentalis</name>
    <name type="common">Western flower thrips</name>
    <name type="synonym">Euthrips occidentalis</name>
    <dbReference type="NCBI Taxonomy" id="133901"/>
    <lineage>
        <taxon>Eukaryota</taxon>
        <taxon>Metazoa</taxon>
        <taxon>Ecdysozoa</taxon>
        <taxon>Arthropoda</taxon>
        <taxon>Hexapoda</taxon>
        <taxon>Insecta</taxon>
        <taxon>Pterygota</taxon>
        <taxon>Neoptera</taxon>
        <taxon>Paraneoptera</taxon>
        <taxon>Thysanoptera</taxon>
        <taxon>Terebrantia</taxon>
        <taxon>Thripoidea</taxon>
        <taxon>Thripidae</taxon>
        <taxon>Frankliniella</taxon>
    </lineage>
</organism>
<feature type="compositionally biased region" description="Polar residues" evidence="4">
    <location>
        <begin position="1338"/>
        <end position="1347"/>
    </location>
</feature>
<evidence type="ECO:0000313" key="7">
    <source>
        <dbReference type="RefSeq" id="XP_026293609.1"/>
    </source>
</evidence>
<accession>A0A6J1TJA6</accession>
<dbReference type="Pfam" id="PF22646">
    <property type="entry name" value="PPP2R1A-like_HEAT"/>
    <property type="match status" value="1"/>
</dbReference>
<feature type="region of interest" description="Disordered" evidence="4">
    <location>
        <begin position="1279"/>
        <end position="1351"/>
    </location>
</feature>
<dbReference type="InterPro" id="IPR021133">
    <property type="entry name" value="HEAT_type_2"/>
</dbReference>
<dbReference type="InterPro" id="IPR016024">
    <property type="entry name" value="ARM-type_fold"/>
</dbReference>
<gene>
    <name evidence="7" type="primary">LOC113217773</name>
</gene>
<keyword evidence="6" id="KW-1185">Reference proteome</keyword>
<dbReference type="OrthoDB" id="340346at2759"/>
<feature type="domain" description="Phosphatase PP2A regulatory subunit A/Splicing factor 3B subunit 1-like HEAT repeat" evidence="5">
    <location>
        <begin position="148"/>
        <end position="220"/>
    </location>
</feature>
<feature type="region of interest" description="Disordered" evidence="4">
    <location>
        <begin position="1129"/>
        <end position="1217"/>
    </location>
</feature>